<name>A0A7Z0BNB1_9GAMM</name>
<accession>A0A7Z0BNB1</accession>
<proteinExistence type="predicted"/>
<evidence type="ECO:0000313" key="2">
    <source>
        <dbReference type="Proteomes" id="UP000578688"/>
    </source>
</evidence>
<dbReference type="RefSeq" id="WP_179538099.1">
    <property type="nucleotide sequence ID" value="NZ_JACBYV010000001.1"/>
</dbReference>
<keyword evidence="2" id="KW-1185">Reference proteome</keyword>
<dbReference type="EMBL" id="JACBYV010000001">
    <property type="protein sequence ID" value="NYH72665.1"/>
    <property type="molecule type" value="Genomic_DNA"/>
</dbReference>
<gene>
    <name evidence="1" type="ORF">FHR27_001275</name>
</gene>
<comment type="caution">
    <text evidence="1">The sequence shown here is derived from an EMBL/GenBank/DDBJ whole genome shotgun (WGS) entry which is preliminary data.</text>
</comment>
<sequence length="73" mass="8679">MAIWQFVFFLVPQDKILREDGSSPLYLEQFKSRDVDTLFEEEISEEFIDYWGGGWLKLRENVSNIFPLYLLGV</sequence>
<dbReference type="Proteomes" id="UP000578688">
    <property type="component" value="Unassembled WGS sequence"/>
</dbReference>
<organism evidence="1 2">
    <name type="scientific">Phytopseudomonas flavescens</name>
    <dbReference type="NCBI Taxonomy" id="29435"/>
    <lineage>
        <taxon>Bacteria</taxon>
        <taxon>Pseudomonadati</taxon>
        <taxon>Pseudomonadota</taxon>
        <taxon>Gammaproteobacteria</taxon>
        <taxon>Pseudomonadales</taxon>
        <taxon>Pseudomonadaceae</taxon>
        <taxon>Phytopseudomonas</taxon>
    </lineage>
</organism>
<protein>
    <submittedName>
        <fullName evidence="1">Uncharacterized protein</fullName>
    </submittedName>
</protein>
<evidence type="ECO:0000313" key="1">
    <source>
        <dbReference type="EMBL" id="NYH72665.1"/>
    </source>
</evidence>
<reference evidence="1 2" key="1">
    <citation type="submission" date="2020-07" db="EMBL/GenBank/DDBJ databases">
        <title>Genomic analyses of the natural microbiome of Caenorhabditis elegans.</title>
        <authorList>
            <person name="Samuel B."/>
        </authorList>
    </citation>
    <scope>NUCLEOTIDE SEQUENCE [LARGE SCALE GENOMIC DNA]</scope>
    <source>
        <strain evidence="1 2">BIGb0408</strain>
    </source>
</reference>
<dbReference type="AlphaFoldDB" id="A0A7Z0BNB1"/>